<feature type="transmembrane region" description="Helical" evidence="1">
    <location>
        <begin position="47"/>
        <end position="69"/>
    </location>
</feature>
<dbReference type="RefSeq" id="WP_142705325.1">
    <property type="nucleotide sequence ID" value="NZ_VIRS01000009.1"/>
</dbReference>
<evidence type="ECO:0000256" key="1">
    <source>
        <dbReference type="SAM" id="Phobius"/>
    </source>
</evidence>
<dbReference type="InParanoid" id="A0A545ASM9"/>
<evidence type="ECO:0000313" key="3">
    <source>
        <dbReference type="Proteomes" id="UP000317982"/>
    </source>
</evidence>
<dbReference type="EMBL" id="VIRS01000009">
    <property type="protein sequence ID" value="TQS44334.1"/>
    <property type="molecule type" value="Genomic_DNA"/>
</dbReference>
<comment type="caution">
    <text evidence="2">The sequence shown here is derived from an EMBL/GenBank/DDBJ whole genome shotgun (WGS) entry which is preliminary data.</text>
</comment>
<keyword evidence="1" id="KW-0812">Transmembrane</keyword>
<organism evidence="2 3">
    <name type="scientific">Cryptosporangium phraense</name>
    <dbReference type="NCBI Taxonomy" id="2593070"/>
    <lineage>
        <taxon>Bacteria</taxon>
        <taxon>Bacillati</taxon>
        <taxon>Actinomycetota</taxon>
        <taxon>Actinomycetes</taxon>
        <taxon>Cryptosporangiales</taxon>
        <taxon>Cryptosporangiaceae</taxon>
        <taxon>Cryptosporangium</taxon>
    </lineage>
</organism>
<dbReference type="AlphaFoldDB" id="A0A545ASM9"/>
<keyword evidence="3" id="KW-1185">Reference proteome</keyword>
<gene>
    <name evidence="2" type="ORF">FL583_15490</name>
</gene>
<reference evidence="2 3" key="1">
    <citation type="submission" date="2019-07" db="EMBL/GenBank/DDBJ databases">
        <title>Cryptosporangium phraense sp. nov., isolated from plant litter.</title>
        <authorList>
            <person name="Suriyachadkun C."/>
        </authorList>
    </citation>
    <scope>NUCLEOTIDE SEQUENCE [LARGE SCALE GENOMIC DNA]</scope>
    <source>
        <strain evidence="2 3">A-T 5661</strain>
    </source>
</reference>
<accession>A0A545ASM9</accession>
<evidence type="ECO:0000313" key="2">
    <source>
        <dbReference type="EMBL" id="TQS44334.1"/>
    </source>
</evidence>
<keyword evidence="1" id="KW-0472">Membrane</keyword>
<name>A0A545ASM9_9ACTN</name>
<proteinExistence type="predicted"/>
<sequence length="79" mass="8687">MMSHFLRWYWKPLLIGSALIAFGLYVPDSVATVLATSSSQVGTLRRFFVLFGVFAILVDPAALTLGAAWRRLVKARSAS</sequence>
<protein>
    <submittedName>
        <fullName evidence="2">Uncharacterized protein</fullName>
    </submittedName>
</protein>
<keyword evidence="1" id="KW-1133">Transmembrane helix</keyword>
<dbReference type="Proteomes" id="UP000317982">
    <property type="component" value="Unassembled WGS sequence"/>
</dbReference>